<name>J3PEM2_GAET3</name>
<dbReference type="EnsemblFungi" id="EJT70930">
    <property type="protein sequence ID" value="EJT70930"/>
    <property type="gene ID" value="GGTG_11953"/>
</dbReference>
<sequence length="330" mass="36564">MVVTVQPPQRHGGPKLPMTSWISVRAAASLGWHVMFGFRLLGKETLPCFHMVGKGPSHYISAAIDRTTHLDIPAPRIIFFTFKRRGGLYFWSMVAATVGVLVNASAFIINDLGLSRYQLVPAVLIIVGWILMTTGQAFVLYSRLRLLYVNPCVLRPVFYMIVANAVLGPPADGRRAHRRQLPRARPHLREAGRLRNIILHLVAVNLLIVVLDIAILGLEYSGMYLLQTSYKAFVYSVRLKIEISILNRLVDFVRATRRVEFHDRAAKDLEREWTDTLQRTFAANQSVVAAAPGGAQAAVPSLPKAVHVPAAGPAQEYLQGEEAVTPFQAG</sequence>
<evidence type="ECO:0000256" key="1">
    <source>
        <dbReference type="SAM" id="Phobius"/>
    </source>
</evidence>
<feature type="transmembrane region" description="Helical" evidence="1">
    <location>
        <begin position="153"/>
        <end position="171"/>
    </location>
</feature>
<dbReference type="VEuPathDB" id="FungiDB:GGTG_11953"/>
<evidence type="ECO:0000259" key="2">
    <source>
        <dbReference type="Pfam" id="PF24802"/>
    </source>
</evidence>
<dbReference type="PANTHER" id="PTHR37013">
    <property type="entry name" value="INTEGRAL MEMBRANE PROTEIN (AFU_ORTHOLOGUE AFUA_1G05950)-RELATED"/>
    <property type="match status" value="1"/>
</dbReference>
<evidence type="ECO:0000313" key="5">
    <source>
        <dbReference type="Proteomes" id="UP000006039"/>
    </source>
</evidence>
<keyword evidence="1" id="KW-0472">Membrane</keyword>
<reference evidence="4" key="4">
    <citation type="journal article" date="2015" name="G3 (Bethesda)">
        <title>Genome sequences of three phytopathogenic species of the Magnaporthaceae family of fungi.</title>
        <authorList>
            <person name="Okagaki L.H."/>
            <person name="Nunes C.C."/>
            <person name="Sailsbery J."/>
            <person name="Clay B."/>
            <person name="Brown D."/>
            <person name="John T."/>
            <person name="Oh Y."/>
            <person name="Young N."/>
            <person name="Fitzgerald M."/>
            <person name="Haas B.J."/>
            <person name="Zeng Q."/>
            <person name="Young S."/>
            <person name="Adiconis X."/>
            <person name="Fan L."/>
            <person name="Levin J.Z."/>
            <person name="Mitchell T.K."/>
            <person name="Okubara P.A."/>
            <person name="Farman M.L."/>
            <person name="Kohn L.M."/>
            <person name="Birren B."/>
            <person name="Ma L.-J."/>
            <person name="Dean R.A."/>
        </authorList>
    </citation>
    <scope>NUCLEOTIDE SEQUENCE</scope>
    <source>
        <strain evidence="4">R3-111a-1</strain>
    </source>
</reference>
<dbReference type="OrthoDB" id="405906at2759"/>
<reference evidence="3" key="2">
    <citation type="submission" date="2010-07" db="EMBL/GenBank/DDBJ databases">
        <authorList>
            <consortium name="The Broad Institute Genome Sequencing Platform"/>
            <consortium name="Broad Institute Genome Sequencing Center for Infectious Disease"/>
            <person name="Ma L.-J."/>
            <person name="Dead R."/>
            <person name="Young S."/>
            <person name="Zeng Q."/>
            <person name="Koehrsen M."/>
            <person name="Alvarado L."/>
            <person name="Berlin A."/>
            <person name="Chapman S.B."/>
            <person name="Chen Z."/>
            <person name="Freedman E."/>
            <person name="Gellesch M."/>
            <person name="Goldberg J."/>
            <person name="Griggs A."/>
            <person name="Gujja S."/>
            <person name="Heilman E.R."/>
            <person name="Heiman D."/>
            <person name="Hepburn T."/>
            <person name="Howarth C."/>
            <person name="Jen D."/>
            <person name="Larson L."/>
            <person name="Mehta T."/>
            <person name="Neiman D."/>
            <person name="Pearson M."/>
            <person name="Roberts A."/>
            <person name="Saif S."/>
            <person name="Shea T."/>
            <person name="Shenoy N."/>
            <person name="Sisk P."/>
            <person name="Stolte C."/>
            <person name="Sykes S."/>
            <person name="Walk T."/>
            <person name="White J."/>
            <person name="Yandava C."/>
            <person name="Haas B."/>
            <person name="Nusbaum C."/>
            <person name="Birren B."/>
        </authorList>
    </citation>
    <scope>NUCLEOTIDE SEQUENCE</scope>
    <source>
        <strain evidence="3">R3-111a-1</strain>
    </source>
</reference>
<organism evidence="3">
    <name type="scientific">Gaeumannomyces tritici (strain R3-111a-1)</name>
    <name type="common">Wheat and barley take-all root rot fungus</name>
    <name type="synonym">Gaeumannomyces graminis var. tritici</name>
    <dbReference type="NCBI Taxonomy" id="644352"/>
    <lineage>
        <taxon>Eukaryota</taxon>
        <taxon>Fungi</taxon>
        <taxon>Dikarya</taxon>
        <taxon>Ascomycota</taxon>
        <taxon>Pezizomycotina</taxon>
        <taxon>Sordariomycetes</taxon>
        <taxon>Sordariomycetidae</taxon>
        <taxon>Magnaporthales</taxon>
        <taxon>Magnaporthaceae</taxon>
        <taxon>Gaeumannomyces</taxon>
    </lineage>
</organism>
<feature type="transmembrane region" description="Helical" evidence="1">
    <location>
        <begin position="121"/>
        <end position="141"/>
    </location>
</feature>
<dbReference type="Pfam" id="PF24802">
    <property type="entry name" value="DUF7703"/>
    <property type="match status" value="2"/>
</dbReference>
<reference evidence="5" key="1">
    <citation type="submission" date="2010-07" db="EMBL/GenBank/DDBJ databases">
        <title>The genome sequence of Gaeumannomyces graminis var. tritici strain R3-111a-1.</title>
        <authorList>
            <consortium name="The Broad Institute Genome Sequencing Platform"/>
            <person name="Ma L.-J."/>
            <person name="Dead R."/>
            <person name="Young S."/>
            <person name="Zeng Q."/>
            <person name="Koehrsen M."/>
            <person name="Alvarado L."/>
            <person name="Berlin A."/>
            <person name="Chapman S.B."/>
            <person name="Chen Z."/>
            <person name="Freedman E."/>
            <person name="Gellesch M."/>
            <person name="Goldberg J."/>
            <person name="Griggs A."/>
            <person name="Gujja S."/>
            <person name="Heilman E.R."/>
            <person name="Heiman D."/>
            <person name="Hepburn T."/>
            <person name="Howarth C."/>
            <person name="Jen D."/>
            <person name="Larson L."/>
            <person name="Mehta T."/>
            <person name="Neiman D."/>
            <person name="Pearson M."/>
            <person name="Roberts A."/>
            <person name="Saif S."/>
            <person name="Shea T."/>
            <person name="Shenoy N."/>
            <person name="Sisk P."/>
            <person name="Stolte C."/>
            <person name="Sykes S."/>
            <person name="Walk T."/>
            <person name="White J."/>
            <person name="Yandava C."/>
            <person name="Haas B."/>
            <person name="Nusbaum C."/>
            <person name="Birren B."/>
        </authorList>
    </citation>
    <scope>NUCLEOTIDE SEQUENCE [LARGE SCALE GENOMIC DNA]</scope>
    <source>
        <strain evidence="5">R3-111a-1</strain>
    </source>
</reference>
<evidence type="ECO:0000313" key="4">
    <source>
        <dbReference type="EnsemblFungi" id="EJT70930"/>
    </source>
</evidence>
<feature type="domain" description="DUF7703" evidence="2">
    <location>
        <begin position="195"/>
        <end position="255"/>
    </location>
</feature>
<accession>J3PEM2</accession>
<proteinExistence type="predicted"/>
<reference evidence="3" key="3">
    <citation type="submission" date="2010-09" db="EMBL/GenBank/DDBJ databases">
        <title>Annotation of Gaeumannomyces graminis var. tritici R3-111a-1.</title>
        <authorList>
            <consortium name="The Broad Institute Genome Sequencing Platform"/>
            <person name="Ma L.-J."/>
            <person name="Dead R."/>
            <person name="Young S.K."/>
            <person name="Zeng Q."/>
            <person name="Gargeya S."/>
            <person name="Fitzgerald M."/>
            <person name="Haas B."/>
            <person name="Abouelleil A."/>
            <person name="Alvarado L."/>
            <person name="Arachchi H.M."/>
            <person name="Berlin A."/>
            <person name="Brown A."/>
            <person name="Chapman S.B."/>
            <person name="Chen Z."/>
            <person name="Dunbar C."/>
            <person name="Freedman E."/>
            <person name="Gearin G."/>
            <person name="Gellesch M."/>
            <person name="Goldberg J."/>
            <person name="Griggs A."/>
            <person name="Gujja S."/>
            <person name="Heiman D."/>
            <person name="Howarth C."/>
            <person name="Larson L."/>
            <person name="Lui A."/>
            <person name="MacDonald P.J.P."/>
            <person name="Mehta T."/>
            <person name="Montmayeur A."/>
            <person name="Murphy C."/>
            <person name="Neiman D."/>
            <person name="Pearson M."/>
            <person name="Priest M."/>
            <person name="Roberts A."/>
            <person name="Saif S."/>
            <person name="Shea T."/>
            <person name="Shenoy N."/>
            <person name="Sisk P."/>
            <person name="Stolte C."/>
            <person name="Sykes S."/>
            <person name="Yandava C."/>
            <person name="Wortman J."/>
            <person name="Nusbaum C."/>
            <person name="Birren B."/>
        </authorList>
    </citation>
    <scope>NUCLEOTIDE SEQUENCE</scope>
    <source>
        <strain evidence="3">R3-111a-1</strain>
    </source>
</reference>
<keyword evidence="1" id="KW-1133">Transmembrane helix</keyword>
<keyword evidence="5" id="KW-1185">Reference proteome</keyword>
<feature type="domain" description="DUF7703" evidence="2">
    <location>
        <begin position="78"/>
        <end position="166"/>
    </location>
</feature>
<gene>
    <name evidence="4" type="primary">20352411</name>
    <name evidence="3" type="ORF">GGTG_11953</name>
</gene>
<dbReference type="GeneID" id="20352411"/>
<feature type="transmembrane region" description="Helical" evidence="1">
    <location>
        <begin position="197"/>
        <end position="218"/>
    </location>
</feature>
<dbReference type="eggNOG" id="ENOG502SMNP">
    <property type="taxonomic scope" value="Eukaryota"/>
</dbReference>
<dbReference type="Proteomes" id="UP000006039">
    <property type="component" value="Unassembled WGS sequence"/>
</dbReference>
<dbReference type="AlphaFoldDB" id="J3PEM2"/>
<protein>
    <recommendedName>
        <fullName evidence="2">DUF7703 domain-containing protein</fullName>
    </recommendedName>
</protein>
<dbReference type="HOGENOM" id="CLU_842101_0_0_1"/>
<reference evidence="4" key="5">
    <citation type="submission" date="2018-04" db="UniProtKB">
        <authorList>
            <consortium name="EnsemblFungi"/>
        </authorList>
    </citation>
    <scope>IDENTIFICATION</scope>
    <source>
        <strain evidence="4">R3-111a-1</strain>
    </source>
</reference>
<dbReference type="PANTHER" id="PTHR37013:SF4">
    <property type="entry name" value="INTEGRAL MEMBRANE PROTEIN"/>
    <property type="match status" value="1"/>
</dbReference>
<keyword evidence="1" id="KW-0812">Transmembrane</keyword>
<dbReference type="EMBL" id="GL385401">
    <property type="protein sequence ID" value="EJT70930.1"/>
    <property type="molecule type" value="Genomic_DNA"/>
</dbReference>
<feature type="transmembrane region" description="Helical" evidence="1">
    <location>
        <begin position="88"/>
        <end position="109"/>
    </location>
</feature>
<dbReference type="InterPro" id="IPR056120">
    <property type="entry name" value="DUF7703"/>
</dbReference>
<dbReference type="RefSeq" id="XP_009228108.1">
    <property type="nucleotide sequence ID" value="XM_009229844.1"/>
</dbReference>
<evidence type="ECO:0000313" key="3">
    <source>
        <dbReference type="EMBL" id="EJT70930.1"/>
    </source>
</evidence>